<accession>A0A1H4BK26</accession>
<keyword evidence="3" id="KW-1185">Reference proteome</keyword>
<dbReference type="Pfam" id="PF01451">
    <property type="entry name" value="LMWPc"/>
    <property type="match status" value="1"/>
</dbReference>
<dbReference type="OrthoDB" id="9784339at2"/>
<name>A0A1H4BK26_9ACTO</name>
<organism evidence="2 3">
    <name type="scientific">Bowdeniella nasicola</name>
    <dbReference type="NCBI Taxonomy" id="208480"/>
    <lineage>
        <taxon>Bacteria</taxon>
        <taxon>Bacillati</taxon>
        <taxon>Actinomycetota</taxon>
        <taxon>Actinomycetes</taxon>
        <taxon>Actinomycetales</taxon>
        <taxon>Actinomycetaceae</taxon>
        <taxon>Bowdeniella</taxon>
    </lineage>
</organism>
<dbReference type="Gene3D" id="3.40.50.2300">
    <property type="match status" value="1"/>
</dbReference>
<dbReference type="AlphaFoldDB" id="A0A1H4BK26"/>
<dbReference type="RefSeq" id="WP_092564871.1">
    <property type="nucleotide sequence ID" value="NZ_FNQV01000010.1"/>
</dbReference>
<gene>
    <name evidence="2" type="ORF">SAMN02910418_01687</name>
</gene>
<dbReference type="InterPro" id="IPR023485">
    <property type="entry name" value="Ptyr_pPase"/>
</dbReference>
<sequence>MTKGFRMPARFAAENSAVTSGGRILFVCTGNICRSAFAHHYVARALADRQLHHLEVASLGMGVNQQLVVPEEILELAPGPIQGALKEHRPTLVNEPAVIASDVVLTATTRHADQIVTEVPAVHARTFTLIEFLSSIRHVKDAQNVRDLARQADRWRRRHRQHDAGAINIPDPYGRGMPAYRAMVDELTPLLDELVGKLTDLVGSPSADDDPDGA</sequence>
<evidence type="ECO:0000259" key="1">
    <source>
        <dbReference type="SMART" id="SM00226"/>
    </source>
</evidence>
<dbReference type="InterPro" id="IPR036196">
    <property type="entry name" value="Ptyr_pPase_sf"/>
</dbReference>
<dbReference type="SUPFAM" id="SSF52788">
    <property type="entry name" value="Phosphotyrosine protein phosphatases I"/>
    <property type="match status" value="1"/>
</dbReference>
<dbReference type="EMBL" id="FNQV01000010">
    <property type="protein sequence ID" value="SEA48447.1"/>
    <property type="molecule type" value="Genomic_DNA"/>
</dbReference>
<dbReference type="Proteomes" id="UP000199288">
    <property type="component" value="Unassembled WGS sequence"/>
</dbReference>
<proteinExistence type="predicted"/>
<evidence type="ECO:0000313" key="2">
    <source>
        <dbReference type="EMBL" id="SEA48447.1"/>
    </source>
</evidence>
<reference evidence="3" key="1">
    <citation type="submission" date="2016-10" db="EMBL/GenBank/DDBJ databases">
        <authorList>
            <person name="Varghese N."/>
            <person name="Submissions S."/>
        </authorList>
    </citation>
    <scope>NUCLEOTIDE SEQUENCE [LARGE SCALE GENOMIC DNA]</scope>
    <source>
        <strain evidence="3">KPR-1</strain>
    </source>
</reference>
<dbReference type="SMART" id="SM00226">
    <property type="entry name" value="LMWPc"/>
    <property type="match status" value="1"/>
</dbReference>
<evidence type="ECO:0000313" key="3">
    <source>
        <dbReference type="Proteomes" id="UP000199288"/>
    </source>
</evidence>
<feature type="domain" description="Phosphotyrosine protein phosphatase I" evidence="1">
    <location>
        <begin position="22"/>
        <end position="197"/>
    </location>
</feature>
<protein>
    <submittedName>
        <fullName evidence="2">Low molecular weight phosphotyrosine protein phosphatase</fullName>
    </submittedName>
</protein>